<evidence type="ECO:0000256" key="4">
    <source>
        <dbReference type="ARBA" id="ARBA00044746"/>
    </source>
</evidence>
<comment type="function">
    <text evidence="4">May play a role in the regulation of cytokinesis.</text>
</comment>
<evidence type="ECO:0000256" key="3">
    <source>
        <dbReference type="ARBA" id="ARBA00023306"/>
    </source>
</evidence>
<dbReference type="SUPFAM" id="SSF48371">
    <property type="entry name" value="ARM repeat"/>
    <property type="match status" value="1"/>
</dbReference>
<sequence length="551" mass="60289">MADPNLKQLISTFIYASGTGDIASHGGSVTAIAESLESITATLDSRTRHLLGESDTLWREIERLWHQLSDLQTVESTTPSACESETNNNADRPTAGAHAELCLSLARFTRNVVAGVPQNQEKAYEWEPSIRQLLHHYTAWVYAENEQGILVARVLSQALANIVTGNEILAAKLWNTYTNLSEKDVVILRLLASRDPRTLVATIVMVLNCIDGSLTRMKILTRTDIGVRMCILLLDDMVQFYDADEGSDGARVFDVGYEIFSRIIALDLIPGLFARLSMSGEIITPHQTTVLKLTDSYLQASSVGVSAGPNARQAVESHGRLRPMLAETFLLLSTYAQRSIRDSLESPSSTATPEQNAAASKSTFDPPSSLDVMLPKASEALVLVTQCIVTITLKSADADATEKAKIKLPQDFFNEARSGDTGIVESLIELLHLLDLFLPRINFGKPVRAEGAAALPEGVGDATGFTYLKRDLVRLLGILCHGDKAVQDRARVCGGVEVVMNLCVIDERNPYLREHAIFALHNLLEDNPENQRRVELAGGHSTNETQGDRLD</sequence>
<feature type="domain" description="Ataxin-10" evidence="8">
    <location>
        <begin position="468"/>
        <end position="535"/>
    </location>
</feature>
<feature type="compositionally biased region" description="Polar residues" evidence="7">
    <location>
        <begin position="345"/>
        <end position="366"/>
    </location>
</feature>
<evidence type="ECO:0000259" key="8">
    <source>
        <dbReference type="Pfam" id="PF09759"/>
    </source>
</evidence>
<proteinExistence type="inferred from homology"/>
<dbReference type="AlphaFoldDB" id="A0AAW0BRA4"/>
<dbReference type="Pfam" id="PF09759">
    <property type="entry name" value="Atx10homo_assoc"/>
    <property type="match status" value="1"/>
</dbReference>
<dbReference type="GO" id="GO:0051301">
    <property type="term" value="P:cell division"/>
    <property type="evidence" value="ECO:0007669"/>
    <property type="project" value="UniProtKB-KW"/>
</dbReference>
<dbReference type="Proteomes" id="UP001362999">
    <property type="component" value="Unassembled WGS sequence"/>
</dbReference>
<dbReference type="InterPro" id="IPR011989">
    <property type="entry name" value="ARM-like"/>
</dbReference>
<evidence type="ECO:0000256" key="5">
    <source>
        <dbReference type="ARBA" id="ARBA00044801"/>
    </source>
</evidence>
<reference evidence="9 10" key="1">
    <citation type="journal article" date="2024" name="J Genomics">
        <title>Draft genome sequencing and assembly of Favolaschia claudopus CIRM-BRFM 2984 isolated from oak limbs.</title>
        <authorList>
            <person name="Navarro D."/>
            <person name="Drula E."/>
            <person name="Chaduli D."/>
            <person name="Cazenave R."/>
            <person name="Ahrendt S."/>
            <person name="Wang J."/>
            <person name="Lipzen A."/>
            <person name="Daum C."/>
            <person name="Barry K."/>
            <person name="Grigoriev I.V."/>
            <person name="Favel A."/>
            <person name="Rosso M.N."/>
            <person name="Martin F."/>
        </authorList>
    </citation>
    <scope>NUCLEOTIDE SEQUENCE [LARGE SCALE GENOMIC DNA]</scope>
    <source>
        <strain evidence="9 10">CIRM-BRFM 2984</strain>
    </source>
</reference>
<evidence type="ECO:0000256" key="7">
    <source>
        <dbReference type="SAM" id="MobiDB-lite"/>
    </source>
</evidence>
<evidence type="ECO:0000313" key="9">
    <source>
        <dbReference type="EMBL" id="KAK7028293.1"/>
    </source>
</evidence>
<dbReference type="GO" id="GO:0005829">
    <property type="term" value="C:cytosol"/>
    <property type="evidence" value="ECO:0007669"/>
    <property type="project" value="TreeGrafter"/>
</dbReference>
<dbReference type="InterPro" id="IPR051374">
    <property type="entry name" value="Ataxin-10/CTR86_families"/>
</dbReference>
<dbReference type="PANTHER" id="PTHR13255">
    <property type="entry name" value="ATAXIN-10"/>
    <property type="match status" value="1"/>
</dbReference>
<name>A0AAW0BRA4_9AGAR</name>
<evidence type="ECO:0000256" key="2">
    <source>
        <dbReference type="ARBA" id="ARBA00022618"/>
    </source>
</evidence>
<gene>
    <name evidence="9" type="ORF">R3P38DRAFT_3354087</name>
</gene>
<comment type="caution">
    <text evidence="9">The sequence shown here is derived from an EMBL/GenBank/DDBJ whole genome shotgun (WGS) entry which is preliminary data.</text>
</comment>
<evidence type="ECO:0000256" key="6">
    <source>
        <dbReference type="ARBA" id="ARBA00044805"/>
    </source>
</evidence>
<evidence type="ECO:0000256" key="1">
    <source>
        <dbReference type="ARBA" id="ARBA00008384"/>
    </source>
</evidence>
<accession>A0AAW0BRA4</accession>
<evidence type="ECO:0000313" key="10">
    <source>
        <dbReference type="Proteomes" id="UP001362999"/>
    </source>
</evidence>
<dbReference type="InterPro" id="IPR016024">
    <property type="entry name" value="ARM-type_fold"/>
</dbReference>
<protein>
    <recommendedName>
        <fullName evidence="5">Ataxin-10 homolog</fullName>
    </recommendedName>
    <alternativeName>
        <fullName evidence="6">Copper transport protein 86</fullName>
    </alternativeName>
</protein>
<dbReference type="PANTHER" id="PTHR13255:SF0">
    <property type="entry name" value="ATAXIN-10"/>
    <property type="match status" value="1"/>
</dbReference>
<organism evidence="9 10">
    <name type="scientific">Favolaschia claudopus</name>
    <dbReference type="NCBI Taxonomy" id="2862362"/>
    <lineage>
        <taxon>Eukaryota</taxon>
        <taxon>Fungi</taxon>
        <taxon>Dikarya</taxon>
        <taxon>Basidiomycota</taxon>
        <taxon>Agaricomycotina</taxon>
        <taxon>Agaricomycetes</taxon>
        <taxon>Agaricomycetidae</taxon>
        <taxon>Agaricales</taxon>
        <taxon>Marasmiineae</taxon>
        <taxon>Mycenaceae</taxon>
        <taxon>Favolaschia</taxon>
    </lineage>
</organism>
<dbReference type="EMBL" id="JAWWNJ010000028">
    <property type="protein sequence ID" value="KAK7028293.1"/>
    <property type="molecule type" value="Genomic_DNA"/>
</dbReference>
<keyword evidence="2" id="KW-0132">Cell division</keyword>
<keyword evidence="3" id="KW-0131">Cell cycle</keyword>
<dbReference type="InterPro" id="IPR019156">
    <property type="entry name" value="Ataxin-10_domain"/>
</dbReference>
<comment type="similarity">
    <text evidence="1">Belongs to the ataxin-10 family.</text>
</comment>
<keyword evidence="10" id="KW-1185">Reference proteome</keyword>
<dbReference type="Gene3D" id="1.25.10.10">
    <property type="entry name" value="Leucine-rich Repeat Variant"/>
    <property type="match status" value="1"/>
</dbReference>
<feature type="region of interest" description="Disordered" evidence="7">
    <location>
        <begin position="343"/>
        <end position="367"/>
    </location>
</feature>